<dbReference type="Proteomes" id="UP000004625">
    <property type="component" value="Unassembled WGS sequence"/>
</dbReference>
<evidence type="ECO:0000313" key="1">
    <source>
        <dbReference type="EMBL" id="EHL96633.1"/>
    </source>
</evidence>
<dbReference type="EMBL" id="AGEY01000174">
    <property type="protein sequence ID" value="EHL96633.1"/>
    <property type="molecule type" value="Genomic_DNA"/>
</dbReference>
<feature type="non-terminal residue" evidence="1">
    <location>
        <position position="1"/>
    </location>
</feature>
<dbReference type="HOGENOM" id="CLU_3301276_0_0_9"/>
<name>G9ZRD2_9LACO</name>
<reference evidence="1 2" key="1">
    <citation type="submission" date="2011-09" db="EMBL/GenBank/DDBJ databases">
        <authorList>
            <person name="Weinstock G."/>
            <person name="Sodergren E."/>
            <person name="Clifton S."/>
            <person name="Fulton L."/>
            <person name="Fulton B."/>
            <person name="Courtney L."/>
            <person name="Fronick C."/>
            <person name="Harrison M."/>
            <person name="Strong C."/>
            <person name="Farmer C."/>
            <person name="Delahaunty K."/>
            <person name="Markovic C."/>
            <person name="Hall O."/>
            <person name="Minx P."/>
            <person name="Tomlinson C."/>
            <person name="Mitreva M."/>
            <person name="Hou S."/>
            <person name="Chen J."/>
            <person name="Wollam A."/>
            <person name="Pepin K.H."/>
            <person name="Johnson M."/>
            <person name="Bhonagiri V."/>
            <person name="Zhang X."/>
            <person name="Suruliraj S."/>
            <person name="Warren W."/>
            <person name="Chinwalla A."/>
            <person name="Mardis E.R."/>
            <person name="Wilson R.K."/>
        </authorList>
    </citation>
    <scope>NUCLEOTIDE SEQUENCE [LARGE SCALE GENOMIC DNA]</scope>
    <source>
        <strain evidence="1 2">F0439</strain>
    </source>
</reference>
<protein>
    <submittedName>
        <fullName evidence="1">Uncharacterized protein</fullName>
    </submittedName>
</protein>
<comment type="caution">
    <text evidence="1">The sequence shown here is derived from an EMBL/GenBank/DDBJ whole genome shotgun (WGS) entry which is preliminary data.</text>
</comment>
<keyword evidence="2" id="KW-1185">Reference proteome</keyword>
<sequence length="39" mass="4314">PSIPESLDPKKDRGISEISYAAVFLGIDSFKLRVIPIKL</sequence>
<accession>G9ZRD2</accession>
<organism evidence="1 2">
    <name type="scientific">Lentilactobacillus parafarraginis F0439</name>
    <dbReference type="NCBI Taxonomy" id="797515"/>
    <lineage>
        <taxon>Bacteria</taxon>
        <taxon>Bacillati</taxon>
        <taxon>Bacillota</taxon>
        <taxon>Bacilli</taxon>
        <taxon>Lactobacillales</taxon>
        <taxon>Lactobacillaceae</taxon>
        <taxon>Lentilactobacillus</taxon>
    </lineage>
</organism>
<evidence type="ECO:0000313" key="2">
    <source>
        <dbReference type="Proteomes" id="UP000004625"/>
    </source>
</evidence>
<dbReference type="AlphaFoldDB" id="G9ZRD2"/>
<proteinExistence type="predicted"/>
<gene>
    <name evidence="1" type="ORF">HMPREF9103_02293</name>
</gene>